<organism evidence="2 3">
    <name type="scientific">Halobacillus salinus</name>
    <dbReference type="NCBI Taxonomy" id="192814"/>
    <lineage>
        <taxon>Bacteria</taxon>
        <taxon>Bacillati</taxon>
        <taxon>Bacillota</taxon>
        <taxon>Bacilli</taxon>
        <taxon>Bacillales</taxon>
        <taxon>Bacillaceae</taxon>
        <taxon>Halobacillus</taxon>
    </lineage>
</organism>
<dbReference type="InterPro" id="IPR000182">
    <property type="entry name" value="GNAT_dom"/>
</dbReference>
<proteinExistence type="predicted"/>
<evidence type="ECO:0000259" key="1">
    <source>
        <dbReference type="PROSITE" id="PS51186"/>
    </source>
</evidence>
<dbReference type="GO" id="GO:0016747">
    <property type="term" value="F:acyltransferase activity, transferring groups other than amino-acyl groups"/>
    <property type="evidence" value="ECO:0007669"/>
    <property type="project" value="InterPro"/>
</dbReference>
<sequence>MQFYIYEFSTYIPEIKLEDNGSYKPFNLEKYFSDDHHHAFFIELDDELIGFALVESATSTEPNTIQEFFILAKHKGNGYGKEAARKLFRRFPGEWEITQIENNTPAHAFWLGLVDELTGGNFMERHHNGLYVQTFRI</sequence>
<dbReference type="RefSeq" id="WP_135326338.1">
    <property type="nucleotide sequence ID" value="NZ_SRJC01000001.1"/>
</dbReference>
<evidence type="ECO:0000313" key="2">
    <source>
        <dbReference type="EMBL" id="TGB03610.1"/>
    </source>
</evidence>
<dbReference type="Pfam" id="PF00583">
    <property type="entry name" value="Acetyltransf_1"/>
    <property type="match status" value="1"/>
</dbReference>
<protein>
    <submittedName>
        <fullName evidence="2">GNAT family N-acetyltransferase</fullName>
    </submittedName>
</protein>
<evidence type="ECO:0000313" key="3">
    <source>
        <dbReference type="Proteomes" id="UP000297982"/>
    </source>
</evidence>
<dbReference type="Proteomes" id="UP000297982">
    <property type="component" value="Unassembled WGS sequence"/>
</dbReference>
<dbReference type="AlphaFoldDB" id="A0A4Z0H0G9"/>
<accession>A0A4Z0H0G9</accession>
<dbReference type="EMBL" id="SRJC01000001">
    <property type="protein sequence ID" value="TGB03610.1"/>
    <property type="molecule type" value="Genomic_DNA"/>
</dbReference>
<keyword evidence="3" id="KW-1185">Reference proteome</keyword>
<dbReference type="STRING" id="192814.GCA_900166575_00472"/>
<reference evidence="2 3" key="1">
    <citation type="journal article" date="2003" name="Int. J. Syst. Evol. Microbiol.">
        <title>Halobacillus salinus sp. nov., isolated from a salt lake on the coast of the East Sea in Korea.</title>
        <authorList>
            <person name="Yoon J.H."/>
            <person name="Kang K.H."/>
            <person name="Park Y.H."/>
        </authorList>
    </citation>
    <scope>NUCLEOTIDE SEQUENCE [LARGE SCALE GENOMIC DNA]</scope>
    <source>
        <strain evidence="2 3">HSL-3</strain>
    </source>
</reference>
<comment type="caution">
    <text evidence="2">The sequence shown here is derived from an EMBL/GenBank/DDBJ whole genome shotgun (WGS) entry which is preliminary data.</text>
</comment>
<keyword evidence="2" id="KW-0808">Transferase</keyword>
<dbReference type="SUPFAM" id="SSF55729">
    <property type="entry name" value="Acyl-CoA N-acyltransferases (Nat)"/>
    <property type="match status" value="1"/>
</dbReference>
<dbReference type="InterPro" id="IPR016181">
    <property type="entry name" value="Acyl_CoA_acyltransferase"/>
</dbReference>
<name>A0A4Z0H0G9_9BACI</name>
<gene>
    <name evidence="2" type="ORF">E4663_00970</name>
</gene>
<dbReference type="Gene3D" id="3.40.630.30">
    <property type="match status" value="1"/>
</dbReference>
<dbReference type="PROSITE" id="PS51186">
    <property type="entry name" value="GNAT"/>
    <property type="match status" value="1"/>
</dbReference>
<feature type="domain" description="N-acetyltransferase" evidence="1">
    <location>
        <begin position="1"/>
        <end position="137"/>
    </location>
</feature>